<dbReference type="InterPro" id="IPR036388">
    <property type="entry name" value="WH-like_DNA-bd_sf"/>
</dbReference>
<feature type="domain" description="Response regulatory" evidence="8">
    <location>
        <begin position="2"/>
        <end position="118"/>
    </location>
</feature>
<evidence type="ECO:0000259" key="9">
    <source>
        <dbReference type="PROSITE" id="PS51755"/>
    </source>
</evidence>
<organism evidence="10 11">
    <name type="scientific">Salinisphaera japonica YTM-1</name>
    <dbReference type="NCBI Taxonomy" id="1209778"/>
    <lineage>
        <taxon>Bacteria</taxon>
        <taxon>Pseudomonadati</taxon>
        <taxon>Pseudomonadota</taxon>
        <taxon>Gammaproteobacteria</taxon>
        <taxon>Salinisphaerales</taxon>
        <taxon>Salinisphaeraceae</taxon>
        <taxon>Salinisphaera</taxon>
    </lineage>
</organism>
<dbReference type="OrthoDB" id="9800897at2"/>
<dbReference type="PANTHER" id="PTHR48111">
    <property type="entry name" value="REGULATOR OF RPOS"/>
    <property type="match status" value="1"/>
</dbReference>
<proteinExistence type="predicted"/>
<evidence type="ECO:0000256" key="7">
    <source>
        <dbReference type="PROSITE-ProRule" id="PRU01091"/>
    </source>
</evidence>
<evidence type="ECO:0000256" key="5">
    <source>
        <dbReference type="ARBA" id="ARBA00023163"/>
    </source>
</evidence>
<dbReference type="GO" id="GO:0005829">
    <property type="term" value="C:cytosol"/>
    <property type="evidence" value="ECO:0007669"/>
    <property type="project" value="TreeGrafter"/>
</dbReference>
<dbReference type="SUPFAM" id="SSF52172">
    <property type="entry name" value="CheY-like"/>
    <property type="match status" value="1"/>
</dbReference>
<keyword evidence="1 6" id="KW-0597">Phosphoprotein</keyword>
<dbReference type="RefSeq" id="WP_123658689.1">
    <property type="nucleotide sequence ID" value="NZ_AYKG01000034.1"/>
</dbReference>
<dbReference type="AlphaFoldDB" id="A0A423PM74"/>
<accession>A0A423PM74</accession>
<reference evidence="10 11" key="1">
    <citation type="submission" date="2013-10" db="EMBL/GenBank/DDBJ databases">
        <title>Salinisphaera japonica YTM-1 Genome Sequencing.</title>
        <authorList>
            <person name="Lai Q."/>
            <person name="Li C."/>
            <person name="Shao Z."/>
        </authorList>
    </citation>
    <scope>NUCLEOTIDE SEQUENCE [LARGE SCALE GENOMIC DNA]</scope>
    <source>
        <strain evidence="10 11">YTM-1</strain>
    </source>
</reference>
<dbReference type="PROSITE" id="PS51755">
    <property type="entry name" value="OMPR_PHOB"/>
    <property type="match status" value="1"/>
</dbReference>
<sequence length="230" mass="25505">MHVLIIEDDPTLAVEIGDALEQAGEEPDFADDGPLAIRLCEMNRYDAIVLDATLPRCGDPGGFTDRLREAARRATPVLAMANSPDMLSRWHGEGLETVIYRQRSDMDGVLGALQKLVQECGDPMAQLSAGDLHLDLERQSVYCGQIPVELAPISFRILELLVRAFPGVVTRTQIEKQIWNDQPPESDAALRGHIHRLRQLLERPTARKMIRTVHGIGYQLESAAGHRQAS</sequence>
<dbReference type="InterPro" id="IPR039420">
    <property type="entry name" value="WalR-like"/>
</dbReference>
<evidence type="ECO:0000256" key="3">
    <source>
        <dbReference type="ARBA" id="ARBA00023015"/>
    </source>
</evidence>
<dbReference type="InParanoid" id="A0A423PM74"/>
<dbReference type="GO" id="GO:0000156">
    <property type="term" value="F:phosphorelay response regulator activity"/>
    <property type="evidence" value="ECO:0007669"/>
    <property type="project" value="TreeGrafter"/>
</dbReference>
<name>A0A423PM74_9GAMM</name>
<keyword evidence="4 7" id="KW-0238">DNA-binding</keyword>
<dbReference type="InterPro" id="IPR016032">
    <property type="entry name" value="Sig_transdc_resp-reg_C-effctor"/>
</dbReference>
<protein>
    <submittedName>
        <fullName evidence="10">DNA-binding protein</fullName>
    </submittedName>
</protein>
<dbReference type="EMBL" id="AYKG01000034">
    <property type="protein sequence ID" value="ROO26601.1"/>
    <property type="molecule type" value="Genomic_DNA"/>
</dbReference>
<feature type="modified residue" description="4-aspartylphosphate" evidence="6">
    <location>
        <position position="51"/>
    </location>
</feature>
<dbReference type="SMART" id="SM00862">
    <property type="entry name" value="Trans_reg_C"/>
    <property type="match status" value="1"/>
</dbReference>
<gene>
    <name evidence="10" type="ORF">SAJA_11055</name>
</gene>
<dbReference type="InterPro" id="IPR011006">
    <property type="entry name" value="CheY-like_superfamily"/>
</dbReference>
<dbReference type="InterPro" id="IPR001867">
    <property type="entry name" value="OmpR/PhoB-type_DNA-bd"/>
</dbReference>
<feature type="domain" description="OmpR/PhoB-type" evidence="9">
    <location>
        <begin position="124"/>
        <end position="222"/>
    </location>
</feature>
<dbReference type="Gene3D" id="1.10.10.10">
    <property type="entry name" value="Winged helix-like DNA-binding domain superfamily/Winged helix DNA-binding domain"/>
    <property type="match status" value="1"/>
</dbReference>
<evidence type="ECO:0000259" key="8">
    <source>
        <dbReference type="PROSITE" id="PS50110"/>
    </source>
</evidence>
<keyword evidence="11" id="KW-1185">Reference proteome</keyword>
<evidence type="ECO:0000256" key="2">
    <source>
        <dbReference type="ARBA" id="ARBA00023012"/>
    </source>
</evidence>
<comment type="caution">
    <text evidence="10">The sequence shown here is derived from an EMBL/GenBank/DDBJ whole genome shotgun (WGS) entry which is preliminary data.</text>
</comment>
<keyword evidence="3" id="KW-0805">Transcription regulation</keyword>
<evidence type="ECO:0000256" key="4">
    <source>
        <dbReference type="ARBA" id="ARBA00023125"/>
    </source>
</evidence>
<dbReference type="Pfam" id="PF00072">
    <property type="entry name" value="Response_reg"/>
    <property type="match status" value="1"/>
</dbReference>
<evidence type="ECO:0000313" key="10">
    <source>
        <dbReference type="EMBL" id="ROO26601.1"/>
    </source>
</evidence>
<dbReference type="GO" id="GO:0000976">
    <property type="term" value="F:transcription cis-regulatory region binding"/>
    <property type="evidence" value="ECO:0007669"/>
    <property type="project" value="TreeGrafter"/>
</dbReference>
<dbReference type="CDD" id="cd00383">
    <property type="entry name" value="trans_reg_C"/>
    <property type="match status" value="1"/>
</dbReference>
<evidence type="ECO:0000313" key="11">
    <source>
        <dbReference type="Proteomes" id="UP000285310"/>
    </source>
</evidence>
<keyword evidence="2" id="KW-0902">Two-component regulatory system</keyword>
<dbReference type="SUPFAM" id="SSF46894">
    <property type="entry name" value="C-terminal effector domain of the bipartite response regulators"/>
    <property type="match status" value="1"/>
</dbReference>
<evidence type="ECO:0000256" key="6">
    <source>
        <dbReference type="PROSITE-ProRule" id="PRU00169"/>
    </source>
</evidence>
<feature type="DNA-binding region" description="OmpR/PhoB-type" evidence="7">
    <location>
        <begin position="124"/>
        <end position="222"/>
    </location>
</feature>
<dbReference type="Gene3D" id="3.40.50.2300">
    <property type="match status" value="1"/>
</dbReference>
<dbReference type="Proteomes" id="UP000285310">
    <property type="component" value="Unassembled WGS sequence"/>
</dbReference>
<dbReference type="InterPro" id="IPR001789">
    <property type="entry name" value="Sig_transdc_resp-reg_receiver"/>
</dbReference>
<dbReference type="Pfam" id="PF00486">
    <property type="entry name" value="Trans_reg_C"/>
    <property type="match status" value="1"/>
</dbReference>
<dbReference type="PROSITE" id="PS50110">
    <property type="entry name" value="RESPONSE_REGULATORY"/>
    <property type="match status" value="1"/>
</dbReference>
<keyword evidence="5" id="KW-0804">Transcription</keyword>
<evidence type="ECO:0000256" key="1">
    <source>
        <dbReference type="ARBA" id="ARBA00022553"/>
    </source>
</evidence>
<dbReference type="PANTHER" id="PTHR48111:SF22">
    <property type="entry name" value="REGULATOR OF RPOS"/>
    <property type="match status" value="1"/>
</dbReference>
<dbReference type="GO" id="GO:0006355">
    <property type="term" value="P:regulation of DNA-templated transcription"/>
    <property type="evidence" value="ECO:0007669"/>
    <property type="project" value="InterPro"/>
</dbReference>
<dbReference type="GO" id="GO:0032993">
    <property type="term" value="C:protein-DNA complex"/>
    <property type="evidence" value="ECO:0007669"/>
    <property type="project" value="TreeGrafter"/>
</dbReference>